<dbReference type="Proteomes" id="UP000353394">
    <property type="component" value="Unassembled WGS sequence"/>
</dbReference>
<dbReference type="RefSeq" id="WP_136110547.1">
    <property type="nucleotide sequence ID" value="NZ_CAAIJW010000003.1"/>
</dbReference>
<dbReference type="Pfam" id="PF10439">
    <property type="entry name" value="Bacteriocin_IIc"/>
    <property type="match status" value="1"/>
</dbReference>
<dbReference type="EMBL" id="CAAIJW010000003">
    <property type="protein sequence ID" value="VHD00194.1"/>
    <property type="molecule type" value="Genomic_DNA"/>
</dbReference>
<dbReference type="AlphaFoldDB" id="A0A8B6IYV8"/>
<sequence length="81" mass="7978">MIKFAEEIQKEELFHIIGGYSATDCKNHLIGGITSGAIADGVGAGMATLGVRGVAGAFAGAHVGAIAGGLTCVGGMLFNGK</sequence>
<name>A0A8B6IYV8_STRPY</name>
<dbReference type="GO" id="GO:0042742">
    <property type="term" value="P:defense response to bacterium"/>
    <property type="evidence" value="ECO:0007669"/>
    <property type="project" value="InterPro"/>
</dbReference>
<comment type="caution">
    <text evidence="1">The sequence shown here is derived from an EMBL/GenBank/DDBJ whole genome shotgun (WGS) entry which is preliminary data.</text>
</comment>
<dbReference type="InterPro" id="IPR019493">
    <property type="entry name" value="Bacteriocin_IIb_lactacin-rel"/>
</dbReference>
<accession>A0A8B6IYV8</accession>
<gene>
    <name evidence="1" type="ORF">SAMEA1711581_00476</name>
</gene>
<proteinExistence type="predicted"/>
<evidence type="ECO:0000313" key="1">
    <source>
        <dbReference type="EMBL" id="VHD00194.1"/>
    </source>
</evidence>
<evidence type="ECO:0000313" key="2">
    <source>
        <dbReference type="Proteomes" id="UP000353394"/>
    </source>
</evidence>
<organism evidence="1 2">
    <name type="scientific">Streptococcus pyogenes</name>
    <dbReference type="NCBI Taxonomy" id="1314"/>
    <lineage>
        <taxon>Bacteria</taxon>
        <taxon>Bacillati</taxon>
        <taxon>Bacillota</taxon>
        <taxon>Bacilli</taxon>
        <taxon>Lactobacillales</taxon>
        <taxon>Streptococcaceae</taxon>
        <taxon>Streptococcus</taxon>
    </lineage>
</organism>
<reference evidence="1 2" key="1">
    <citation type="submission" date="2019-04" db="EMBL/GenBank/DDBJ databases">
        <authorList>
            <consortium name="Pathogen Informatics"/>
        </authorList>
    </citation>
    <scope>NUCLEOTIDE SEQUENCE [LARGE SCALE GENOMIC DNA]</scope>
    <source>
        <strain evidence="1 2">K36395</strain>
    </source>
</reference>
<protein>
    <submittedName>
        <fullName evidence="1">Bacteriocin class II with double-glycine leader peptide family protein</fullName>
    </submittedName>
</protein>